<keyword evidence="10" id="KW-1185">Reference proteome</keyword>
<dbReference type="Pfam" id="PF01432">
    <property type="entry name" value="Peptidase_M3"/>
    <property type="match status" value="1"/>
</dbReference>
<keyword evidence="5 6" id="KW-0482">Metalloprotease</keyword>
<evidence type="ECO:0000256" key="4">
    <source>
        <dbReference type="ARBA" id="ARBA00022833"/>
    </source>
</evidence>
<dbReference type="InterPro" id="IPR001567">
    <property type="entry name" value="Pept_M3A_M3B_dom"/>
</dbReference>
<dbReference type="InterPro" id="IPR042088">
    <property type="entry name" value="OligoPept_F_C"/>
</dbReference>
<keyword evidence="3 6" id="KW-0378">Hydrolase</keyword>
<evidence type="ECO:0000256" key="2">
    <source>
        <dbReference type="ARBA" id="ARBA00022723"/>
    </source>
</evidence>
<evidence type="ECO:0000259" key="7">
    <source>
        <dbReference type="Pfam" id="PF01432"/>
    </source>
</evidence>
<dbReference type="InterPro" id="IPR004438">
    <property type="entry name" value="Peptidase_M3B"/>
</dbReference>
<dbReference type="Pfam" id="PF08439">
    <property type="entry name" value="Peptidase_M3_N"/>
    <property type="match status" value="1"/>
</dbReference>
<dbReference type="RefSeq" id="WP_213123570.1">
    <property type="nucleotide sequence ID" value="NZ_JAGYPG010000001.1"/>
</dbReference>
<name>A0A942TDB3_9BACI</name>
<gene>
    <name evidence="9" type="primary">pepF</name>
    <name evidence="9" type="ORF">KHA97_04765</name>
</gene>
<dbReference type="GO" id="GO:0006508">
    <property type="term" value="P:proteolysis"/>
    <property type="evidence" value="ECO:0007669"/>
    <property type="project" value="UniProtKB-KW"/>
</dbReference>
<dbReference type="Proteomes" id="UP000681414">
    <property type="component" value="Unassembled WGS sequence"/>
</dbReference>
<dbReference type="InterPro" id="IPR013647">
    <property type="entry name" value="OligopepF_N_dom"/>
</dbReference>
<dbReference type="SUPFAM" id="SSF55486">
    <property type="entry name" value="Metalloproteases ('zincins'), catalytic domain"/>
    <property type="match status" value="1"/>
</dbReference>
<keyword evidence="1 6" id="KW-0645">Protease</keyword>
<reference evidence="9 10" key="1">
    <citation type="submission" date="2021-05" db="EMBL/GenBank/DDBJ databases">
        <title>Novel Bacillus species.</title>
        <authorList>
            <person name="Liu G."/>
        </authorList>
    </citation>
    <scope>NUCLEOTIDE SEQUENCE [LARGE SCALE GENOMIC DNA]</scope>
    <source>
        <strain evidence="10">FJAT-49780</strain>
    </source>
</reference>
<dbReference type="EMBL" id="JAGYPG010000001">
    <property type="protein sequence ID" value="MBS4194382.1"/>
    <property type="molecule type" value="Genomic_DNA"/>
</dbReference>
<evidence type="ECO:0000313" key="10">
    <source>
        <dbReference type="Proteomes" id="UP000681414"/>
    </source>
</evidence>
<evidence type="ECO:0000256" key="1">
    <source>
        <dbReference type="ARBA" id="ARBA00022670"/>
    </source>
</evidence>
<evidence type="ECO:0000259" key="8">
    <source>
        <dbReference type="Pfam" id="PF08439"/>
    </source>
</evidence>
<dbReference type="InterPro" id="IPR034009">
    <property type="entry name" value="M3B_PepF_4"/>
</dbReference>
<dbReference type="NCBIfam" id="TIGR00181">
    <property type="entry name" value="pepF"/>
    <property type="match status" value="1"/>
</dbReference>
<protein>
    <recommendedName>
        <fullName evidence="6">Oligopeptidase F</fullName>
        <ecNumber evidence="6">3.4.24.-</ecNumber>
    </recommendedName>
</protein>
<feature type="domain" description="Oligopeptidase F N-terminal" evidence="8">
    <location>
        <begin position="117"/>
        <end position="186"/>
    </location>
</feature>
<organism evidence="9 10">
    <name type="scientific">Lederbergia citri</name>
    <dbReference type="NCBI Taxonomy" id="2833580"/>
    <lineage>
        <taxon>Bacteria</taxon>
        <taxon>Bacillati</taxon>
        <taxon>Bacillota</taxon>
        <taxon>Bacilli</taxon>
        <taxon>Bacillales</taxon>
        <taxon>Bacillaceae</taxon>
        <taxon>Lederbergia</taxon>
    </lineage>
</organism>
<dbReference type="GO" id="GO:0046872">
    <property type="term" value="F:metal ion binding"/>
    <property type="evidence" value="ECO:0007669"/>
    <property type="project" value="UniProtKB-UniRule"/>
</dbReference>
<evidence type="ECO:0000256" key="6">
    <source>
        <dbReference type="RuleBase" id="RU368091"/>
    </source>
</evidence>
<comment type="cofactor">
    <cofactor evidence="6">
        <name>Zn(2+)</name>
        <dbReference type="ChEBI" id="CHEBI:29105"/>
    </cofactor>
    <text evidence="6">Binds 1 zinc ion.</text>
</comment>
<evidence type="ECO:0000256" key="3">
    <source>
        <dbReference type="ARBA" id="ARBA00022801"/>
    </source>
</evidence>
<dbReference type="CDD" id="cd09609">
    <property type="entry name" value="M3B_PepF"/>
    <property type="match status" value="1"/>
</dbReference>
<dbReference type="GO" id="GO:0004222">
    <property type="term" value="F:metalloendopeptidase activity"/>
    <property type="evidence" value="ECO:0007669"/>
    <property type="project" value="UniProtKB-UniRule"/>
</dbReference>
<proteinExistence type="inferred from homology"/>
<comment type="similarity">
    <text evidence="6">Belongs to the peptidase M3B family.</text>
</comment>
<comment type="caution">
    <text evidence="9">The sequence shown here is derived from an EMBL/GenBank/DDBJ whole genome shotgun (WGS) entry which is preliminary data.</text>
</comment>
<evidence type="ECO:0000313" key="9">
    <source>
        <dbReference type="EMBL" id="MBS4194382.1"/>
    </source>
</evidence>
<comment type="function">
    <text evidence="6">Has oligopeptidase activity and degrades a variety of small bioactive peptides.</text>
</comment>
<accession>A0A942TDB3</accession>
<keyword evidence="4 6" id="KW-0862">Zinc</keyword>
<dbReference type="AlphaFoldDB" id="A0A942TDB3"/>
<dbReference type="Gene3D" id="1.10.1370.20">
    <property type="entry name" value="Oligoendopeptidase f, C-terminal domain"/>
    <property type="match status" value="1"/>
</dbReference>
<dbReference type="EC" id="3.4.24.-" evidence="6"/>
<dbReference type="Gene3D" id="1.20.140.70">
    <property type="entry name" value="Oligopeptidase f, N-terminal domain"/>
    <property type="match status" value="1"/>
</dbReference>
<sequence>MEATEKRLLRSEVPENLTWDLRDLFQTDEEWEKELKAVQEDLPSITSFKGQLGEGSNKLLNCLNKMEALQQRIIRVATFASLRQSADGTDPVNQGNSSKVAAMLAKINADLSFIRSEILDLPDGTVDTYLKENKDLKKFSKFLTDILETKPYKLSPDTEKALASLGEVLDAPYTVYQFSKSSDMQFDSIQDENGNVLPMSFALFEDRYELVPDTDLRRKAYDSFVKTLKQYKNTFGANYATEVKKQVAMSRLRNYESVTHMLLEPQQVSLEMYHNQLDIIQKELAPHMRRFAKLKKEVLNLETMKFCDLKAPLDPDFNPTTTYEEASETILSALSIMGEEYSEAMKKALTERWVDLADNVGKSTGAFCSSPYGVHPYILITWTDTMRGAFILAHELGHAGHFYMAGRNQDLVNTRPSMYCIEAPSTINELILGEHILSQADDPRMKRWVILQLLGTYYHNFVTHLLEAEFQRRVYDLAESGTPLTATVFCEQKANVLKDFWGDTVEIDEGASLTWMRQPHYYMGLYPYTYSAGLTVATAAAQMIKEEGQPAVDRWLELLKAGGTLKPLDLIKISGVDMSKPDAIKKAVAYVGSLIEELEKSYQ</sequence>
<evidence type="ECO:0000256" key="5">
    <source>
        <dbReference type="ARBA" id="ARBA00023049"/>
    </source>
</evidence>
<keyword evidence="2 6" id="KW-0479">Metal-binding</keyword>
<feature type="domain" description="Peptidase M3A/M3B catalytic" evidence="7">
    <location>
        <begin position="211"/>
        <end position="588"/>
    </location>
</feature>